<evidence type="ECO:0000259" key="1">
    <source>
        <dbReference type="Pfam" id="PF00724"/>
    </source>
</evidence>
<dbReference type="PANTHER" id="PTHR22893:SF91">
    <property type="entry name" value="NADPH DEHYDROGENASE 2-RELATED"/>
    <property type="match status" value="1"/>
</dbReference>
<dbReference type="EMBL" id="JAMQKC010000024">
    <property type="protein sequence ID" value="MDC3418323.1"/>
    <property type="molecule type" value="Genomic_DNA"/>
</dbReference>
<dbReference type="RefSeq" id="WP_272447386.1">
    <property type="nucleotide sequence ID" value="NZ_JAMQKC010000024.1"/>
</dbReference>
<gene>
    <name evidence="2" type="ORF">NC799_15655</name>
</gene>
<feature type="domain" description="NADH:flavin oxidoreductase/NADH oxidase N-terminal" evidence="1">
    <location>
        <begin position="5"/>
        <end position="339"/>
    </location>
</feature>
<name>A0A9X3WGQ3_9BACI</name>
<organism evidence="2 3">
    <name type="scientific">Aquibacillus salsiterrae</name>
    <dbReference type="NCBI Taxonomy" id="2950439"/>
    <lineage>
        <taxon>Bacteria</taxon>
        <taxon>Bacillati</taxon>
        <taxon>Bacillota</taxon>
        <taxon>Bacilli</taxon>
        <taxon>Bacillales</taxon>
        <taxon>Bacillaceae</taxon>
        <taxon>Aquibacillus</taxon>
    </lineage>
</organism>
<sequence length="381" mass="41363">MSETLFSKIKIGNVTIDNRIGLAPMTRTSATATGLATENMAQYYANFARGGFGLVITEGTYTDEAYSQGYLNQPGIATKEQTEAWKKVVKAVHQEGSKIVLQLMHAGALSQGNRFKEQSIGPSAIKPKGEKLSFYGGEGEFSTPKEMTEEDISQVIQGFVTSAKNAKEAGFDGVEIHGANGYILDQFLTDYTNERQDQYGGSTENRMRLLIEVVQAVREAVGQDYPVGIRIGQAKVNDPDHKWKNGEADAEIIFSQLGEANVDYIHIPEPKATEPAFGESGPTLVELVKKYGNTIAIANGSLEDPQLAKNLLAEGKADIVTIGKGALSNQDWPKKVLNGQDLSEFDFKKFLLPKATLKDFEVKPKIAIISEGMACGPDGLC</sequence>
<dbReference type="Gene3D" id="3.20.20.70">
    <property type="entry name" value="Aldolase class I"/>
    <property type="match status" value="1"/>
</dbReference>
<dbReference type="PANTHER" id="PTHR22893">
    <property type="entry name" value="NADH OXIDOREDUCTASE-RELATED"/>
    <property type="match status" value="1"/>
</dbReference>
<dbReference type="InterPro" id="IPR045247">
    <property type="entry name" value="Oye-like"/>
</dbReference>
<dbReference type="InterPro" id="IPR001155">
    <property type="entry name" value="OxRdtase_FMN_N"/>
</dbReference>
<comment type="caution">
    <text evidence="2">The sequence shown here is derived from an EMBL/GenBank/DDBJ whole genome shotgun (WGS) entry which is preliminary data.</text>
</comment>
<evidence type="ECO:0000313" key="2">
    <source>
        <dbReference type="EMBL" id="MDC3418323.1"/>
    </source>
</evidence>
<protein>
    <submittedName>
        <fullName evidence="2">NADH:flavin oxidoreductase</fullName>
    </submittedName>
</protein>
<accession>A0A9X3WGQ3</accession>
<dbReference type="InterPro" id="IPR013785">
    <property type="entry name" value="Aldolase_TIM"/>
</dbReference>
<evidence type="ECO:0000313" key="3">
    <source>
        <dbReference type="Proteomes" id="UP001145069"/>
    </source>
</evidence>
<dbReference type="AlphaFoldDB" id="A0A9X3WGQ3"/>
<dbReference type="GO" id="GO:0010181">
    <property type="term" value="F:FMN binding"/>
    <property type="evidence" value="ECO:0007669"/>
    <property type="project" value="InterPro"/>
</dbReference>
<keyword evidence="3" id="KW-1185">Reference proteome</keyword>
<reference evidence="2" key="1">
    <citation type="submission" date="2022-06" db="EMBL/GenBank/DDBJ databases">
        <title>Aquibacillus sp. a new bacterium isolated from soil saline samples.</title>
        <authorList>
            <person name="Galisteo C."/>
            <person name="De La Haba R."/>
            <person name="Sanchez-Porro C."/>
            <person name="Ventosa A."/>
        </authorList>
    </citation>
    <scope>NUCLEOTIDE SEQUENCE</scope>
    <source>
        <strain evidence="2">3ASR75-54</strain>
    </source>
</reference>
<proteinExistence type="predicted"/>
<dbReference type="Proteomes" id="UP001145069">
    <property type="component" value="Unassembled WGS sequence"/>
</dbReference>
<dbReference type="SUPFAM" id="SSF51395">
    <property type="entry name" value="FMN-linked oxidoreductases"/>
    <property type="match status" value="1"/>
</dbReference>
<dbReference type="CDD" id="cd02803">
    <property type="entry name" value="OYE_like_FMN_family"/>
    <property type="match status" value="1"/>
</dbReference>
<dbReference type="Pfam" id="PF00724">
    <property type="entry name" value="Oxidored_FMN"/>
    <property type="match status" value="1"/>
</dbReference>
<dbReference type="GO" id="GO:0016491">
    <property type="term" value="F:oxidoreductase activity"/>
    <property type="evidence" value="ECO:0007669"/>
    <property type="project" value="InterPro"/>
</dbReference>